<evidence type="ECO:0000313" key="10">
    <source>
        <dbReference type="EMBL" id="KHF45881.1"/>
    </source>
</evidence>
<dbReference type="CDD" id="cd00367">
    <property type="entry name" value="PTS-HPr_like"/>
    <property type="match status" value="1"/>
</dbReference>
<dbReference type="InterPro" id="IPR004701">
    <property type="entry name" value="PTS_EIIA_man-typ"/>
</dbReference>
<dbReference type="NCBIfam" id="TIGR02364">
    <property type="entry name" value="dha_pts"/>
    <property type="match status" value="1"/>
</dbReference>
<dbReference type="GO" id="GO:0016020">
    <property type="term" value="C:membrane"/>
    <property type="evidence" value="ECO:0007669"/>
    <property type="project" value="InterPro"/>
</dbReference>
<keyword evidence="10" id="KW-0813">Transport</keyword>
<evidence type="ECO:0000256" key="5">
    <source>
        <dbReference type="ARBA" id="ARBA00020422"/>
    </source>
</evidence>
<protein>
    <recommendedName>
        <fullName evidence="5">Phosphocarrier protein HPr</fullName>
        <ecNumber evidence="4">2.7.1.121</ecNumber>
    </recommendedName>
</protein>
<evidence type="ECO:0000256" key="3">
    <source>
        <dbReference type="ARBA" id="ARBA00003681"/>
    </source>
</evidence>
<feature type="domain" description="HPr" evidence="9">
    <location>
        <begin position="144"/>
        <end position="231"/>
    </location>
</feature>
<evidence type="ECO:0000313" key="11">
    <source>
        <dbReference type="Proteomes" id="UP000030848"/>
    </source>
</evidence>
<dbReference type="GO" id="GO:0047324">
    <property type="term" value="F:phosphoenolpyruvate-glycerone phosphotransferase activity"/>
    <property type="evidence" value="ECO:0007669"/>
    <property type="project" value="UniProtKB-EC"/>
</dbReference>
<comment type="function">
    <text evidence="3">General (non sugar-specific) component of the phosphoenolpyruvate-dependent sugar phosphotransferase system (sugar PTS). This major carbohydrate active-transport system catalyzes the phosphorylation of incoming sugar substrates concomitantly with their translocation across the cell membrane. The phosphoryl group from phosphoenolpyruvate (PEP) is transferred to the phosphoryl carrier protein HPr by enzyme I. Phospho-HPr then transfers it to the PTS EIIA domain.</text>
</comment>
<evidence type="ECO:0000256" key="7">
    <source>
        <dbReference type="ARBA" id="ARBA00046577"/>
    </source>
</evidence>
<dbReference type="Pfam" id="PF00381">
    <property type="entry name" value="PTS-HPr"/>
    <property type="match status" value="1"/>
</dbReference>
<dbReference type="GO" id="GO:0009401">
    <property type="term" value="P:phosphoenolpyruvate-dependent sugar phosphotransferase system"/>
    <property type="evidence" value="ECO:0007669"/>
    <property type="project" value="InterPro"/>
</dbReference>
<dbReference type="InterPro" id="IPR001020">
    <property type="entry name" value="PTS_HPr_His_P_site"/>
</dbReference>
<dbReference type="Gene3D" id="3.40.50.510">
    <property type="entry name" value="Phosphotransferase system, mannose-type IIA component"/>
    <property type="match status" value="1"/>
</dbReference>
<comment type="caution">
    <text evidence="10">The sequence shown here is derived from an EMBL/GenBank/DDBJ whole genome shotgun (WGS) entry which is preliminary data.</text>
</comment>
<dbReference type="InterPro" id="IPR000032">
    <property type="entry name" value="HPr-like"/>
</dbReference>
<dbReference type="InterPro" id="IPR012844">
    <property type="entry name" value="DhaM_N"/>
</dbReference>
<keyword evidence="10" id="KW-0762">Sugar transport</keyword>
<evidence type="ECO:0000256" key="2">
    <source>
        <dbReference type="ARBA" id="ARBA00002788"/>
    </source>
</evidence>
<organism evidence="10 11">
    <name type="scientific">Saccharomonospora viridis</name>
    <dbReference type="NCBI Taxonomy" id="1852"/>
    <lineage>
        <taxon>Bacteria</taxon>
        <taxon>Bacillati</taxon>
        <taxon>Actinomycetota</taxon>
        <taxon>Actinomycetes</taxon>
        <taxon>Pseudonocardiales</taxon>
        <taxon>Pseudonocardiaceae</taxon>
        <taxon>Saccharomonospora</taxon>
    </lineage>
</organism>
<dbReference type="PRINTS" id="PR00107">
    <property type="entry name" value="PHOSPHOCPHPR"/>
</dbReference>
<evidence type="ECO:0000259" key="8">
    <source>
        <dbReference type="PROSITE" id="PS51096"/>
    </source>
</evidence>
<keyword evidence="6" id="KW-0808">Transferase</keyword>
<dbReference type="InterPro" id="IPR036662">
    <property type="entry name" value="PTS_EIIA_man-typ_sf"/>
</dbReference>
<gene>
    <name evidence="10" type="ORF">MINT15_01820</name>
</gene>
<dbReference type="EMBL" id="JRZE01000001">
    <property type="protein sequence ID" value="KHF45881.1"/>
    <property type="molecule type" value="Genomic_DNA"/>
</dbReference>
<sequence>MRVGLVLVSHSAKLAEGLAEVAEQMAPNVTVLPAGGTPDGGIGTDYDSVVSAVRQADGGAGVVVLYDLGSAQMTAELVVESLDDPGAAVVVDAPLVEGAVAAAVAAQGGADRAGVAQAAIDAGRGAEQREAPIAEAAEETASDVVRTELTLRNEIGLHARPAALLVRAIAGVEADVRLRFGDDEADGHSVLAIMSLGARQGDRIGVEATGPQAREAIDRIEALVERNFEEG</sequence>
<comment type="function">
    <text evidence="2">Component of the dihydroxyacetone kinase complex, which is responsible for the phosphoenolpyruvate (PEP)-dependent phosphorylation of dihydroxyacetone. DhaM serves as the phosphoryl donor. Is phosphorylated by phosphoenolpyruvate in an EI- and HPr-dependent reaction, and a phosphorelay system on histidine residues finally leads to phosphoryl transfer to DhaL and dihydroxyacetone.</text>
</comment>
<evidence type="ECO:0000256" key="4">
    <source>
        <dbReference type="ARBA" id="ARBA00012095"/>
    </source>
</evidence>
<accession>A0A837DHE8</accession>
<dbReference type="NCBIfam" id="TIGR01003">
    <property type="entry name" value="PTS_HPr_family"/>
    <property type="match status" value="1"/>
</dbReference>
<dbReference type="Gene3D" id="3.30.1340.10">
    <property type="entry name" value="HPr-like"/>
    <property type="match status" value="1"/>
</dbReference>
<dbReference type="OMA" id="MVVDMAD"/>
<comment type="catalytic activity">
    <reaction evidence="1">
        <text>dihydroxyacetone + phosphoenolpyruvate = dihydroxyacetone phosphate + pyruvate</text>
        <dbReference type="Rhea" id="RHEA:18381"/>
        <dbReference type="ChEBI" id="CHEBI:15361"/>
        <dbReference type="ChEBI" id="CHEBI:16016"/>
        <dbReference type="ChEBI" id="CHEBI:57642"/>
        <dbReference type="ChEBI" id="CHEBI:58702"/>
        <dbReference type="EC" id="2.7.1.121"/>
    </reaction>
</comment>
<dbReference type="PANTHER" id="PTHR38594:SF1">
    <property type="entry name" value="PEP-DEPENDENT DIHYDROXYACETONE KINASE, PHOSPHORYL DONOR SUBUNIT DHAM"/>
    <property type="match status" value="1"/>
</dbReference>
<dbReference type="EC" id="2.7.1.121" evidence="4"/>
<proteinExistence type="predicted"/>
<dbReference type="SUPFAM" id="SSF55594">
    <property type="entry name" value="HPr-like"/>
    <property type="match status" value="1"/>
</dbReference>
<dbReference type="Pfam" id="PF03610">
    <property type="entry name" value="EIIA-man"/>
    <property type="match status" value="1"/>
</dbReference>
<dbReference type="PANTHER" id="PTHR38594">
    <property type="entry name" value="PEP-DEPENDENT DIHYDROXYACETONE KINASE, PHOSPHORYL DONOR SUBUNIT DHAM"/>
    <property type="match status" value="1"/>
</dbReference>
<name>A0A837DHE8_9PSEU</name>
<dbReference type="GO" id="GO:0019563">
    <property type="term" value="P:glycerol catabolic process"/>
    <property type="evidence" value="ECO:0007669"/>
    <property type="project" value="InterPro"/>
</dbReference>
<evidence type="ECO:0000256" key="6">
    <source>
        <dbReference type="ARBA" id="ARBA00022679"/>
    </source>
</evidence>
<evidence type="ECO:0000256" key="1">
    <source>
        <dbReference type="ARBA" id="ARBA00001113"/>
    </source>
</evidence>
<dbReference type="InterPro" id="IPR035895">
    <property type="entry name" value="HPr-like_sf"/>
</dbReference>
<dbReference type="OrthoDB" id="350754at2"/>
<dbReference type="PROSITE" id="PS51350">
    <property type="entry name" value="PTS_HPR_DOM"/>
    <property type="match status" value="1"/>
</dbReference>
<dbReference type="PROSITE" id="PS51096">
    <property type="entry name" value="PTS_EIIA_TYPE_4"/>
    <property type="match status" value="1"/>
</dbReference>
<dbReference type="Proteomes" id="UP000030848">
    <property type="component" value="Unassembled WGS sequence"/>
</dbReference>
<dbReference type="InterPro" id="IPR039643">
    <property type="entry name" value="DhaM"/>
</dbReference>
<comment type="subunit">
    <text evidence="7">Homodimer. The dihydroxyacetone kinase complex is composed of a homodimer of DhaM, a homodimer of DhaK and the subunit DhaL.</text>
</comment>
<reference evidence="10 11" key="1">
    <citation type="submission" date="2014-10" db="EMBL/GenBank/DDBJ databases">
        <title>Genome sequence of Micropolyspora internatus JCM3315.</title>
        <authorList>
            <person name="Shin S.-K."/>
            <person name="Yi H."/>
        </authorList>
    </citation>
    <scope>NUCLEOTIDE SEQUENCE [LARGE SCALE GENOMIC DNA]</scope>
    <source>
        <strain evidence="10 11">JCM 3315</strain>
    </source>
</reference>
<dbReference type="RefSeq" id="WP_015787226.1">
    <property type="nucleotide sequence ID" value="NZ_CALJZO010000045.1"/>
</dbReference>
<dbReference type="PROSITE" id="PS00369">
    <property type="entry name" value="PTS_HPR_HIS"/>
    <property type="match status" value="1"/>
</dbReference>
<evidence type="ECO:0000259" key="9">
    <source>
        <dbReference type="PROSITE" id="PS51350"/>
    </source>
</evidence>
<dbReference type="SUPFAM" id="SSF53062">
    <property type="entry name" value="PTS system fructose IIA component-like"/>
    <property type="match status" value="1"/>
</dbReference>
<dbReference type="AlphaFoldDB" id="A0A837DHE8"/>
<feature type="domain" description="PTS EIIA type-4" evidence="8">
    <location>
        <begin position="2"/>
        <end position="127"/>
    </location>
</feature>